<keyword evidence="4" id="KW-0119">Carbohydrate metabolism</keyword>
<dbReference type="PROSITE" id="PS50003">
    <property type="entry name" value="PH_DOMAIN"/>
    <property type="match status" value="1"/>
</dbReference>
<comment type="catalytic activity">
    <reaction evidence="6">
        <text>L-seryl-[protein] + GDP-beta-L-fucose = 3-O-(alpha-L-fucosyl)-L-seryl-[protein] + GDP + H(+)</text>
        <dbReference type="Rhea" id="RHEA:63644"/>
        <dbReference type="Rhea" id="RHEA-COMP:9863"/>
        <dbReference type="Rhea" id="RHEA-COMP:17914"/>
        <dbReference type="ChEBI" id="CHEBI:15378"/>
        <dbReference type="ChEBI" id="CHEBI:29999"/>
        <dbReference type="ChEBI" id="CHEBI:57273"/>
        <dbReference type="ChEBI" id="CHEBI:58189"/>
        <dbReference type="ChEBI" id="CHEBI:189632"/>
        <dbReference type="EC" id="2.4.1.221"/>
    </reaction>
    <physiologicalReaction direction="left-to-right" evidence="6">
        <dbReference type="Rhea" id="RHEA:63645"/>
    </physiologicalReaction>
</comment>
<dbReference type="SMART" id="SM00228">
    <property type="entry name" value="PDZ"/>
    <property type="match status" value="1"/>
</dbReference>
<dbReference type="InterPro" id="IPR001478">
    <property type="entry name" value="PDZ"/>
</dbReference>
<evidence type="ECO:0000256" key="1">
    <source>
        <dbReference type="ARBA" id="ARBA00012196"/>
    </source>
</evidence>
<dbReference type="SUPFAM" id="SSF50729">
    <property type="entry name" value="PH domain-like"/>
    <property type="match status" value="1"/>
</dbReference>
<feature type="domain" description="PDZ" evidence="8">
    <location>
        <begin position="1"/>
        <end position="60"/>
    </location>
</feature>
<evidence type="ECO:0000256" key="6">
    <source>
        <dbReference type="ARBA" id="ARBA00048647"/>
    </source>
</evidence>
<evidence type="ECO:0000313" key="10">
    <source>
        <dbReference type="WBParaSite" id="Hba_14602"/>
    </source>
</evidence>
<protein>
    <recommendedName>
        <fullName evidence="1">peptide-O-fucosyltransferase</fullName>
        <ecNumber evidence="1">2.4.1.221</ecNumber>
    </recommendedName>
</protein>
<evidence type="ECO:0000256" key="2">
    <source>
        <dbReference type="ARBA" id="ARBA00022679"/>
    </source>
</evidence>
<dbReference type="Proteomes" id="UP000095283">
    <property type="component" value="Unplaced"/>
</dbReference>
<keyword evidence="9" id="KW-1185">Reference proteome</keyword>
<dbReference type="PANTHER" id="PTHR12844:SF42">
    <property type="entry name" value="CONNECTOR ENHANCER OF KSR PROTEIN CNK"/>
    <property type="match status" value="1"/>
</dbReference>
<dbReference type="PANTHER" id="PTHR12844">
    <property type="entry name" value="CONNECTOR ENCHANCER OF KINASE SUPPRESSOR OF RAS"/>
    <property type="match status" value="1"/>
</dbReference>
<reference evidence="10" key="1">
    <citation type="submission" date="2016-11" db="UniProtKB">
        <authorList>
            <consortium name="WormBaseParasite"/>
        </authorList>
    </citation>
    <scope>IDENTIFICATION</scope>
</reference>
<feature type="domain" description="PH" evidence="7">
    <location>
        <begin position="203"/>
        <end position="299"/>
    </location>
</feature>
<dbReference type="InterPro" id="IPR019378">
    <property type="entry name" value="GDP-Fuc_O-FucTrfase"/>
</dbReference>
<dbReference type="Gene3D" id="2.30.29.30">
    <property type="entry name" value="Pleckstrin-homology domain (PH domain)/Phosphotyrosine-binding domain (PTB)"/>
    <property type="match status" value="1"/>
</dbReference>
<dbReference type="InterPro" id="IPR011993">
    <property type="entry name" value="PH-like_dom_sf"/>
</dbReference>
<dbReference type="AlphaFoldDB" id="A0A1I7XAI4"/>
<dbReference type="SUPFAM" id="SSF50156">
    <property type="entry name" value="PDZ domain-like"/>
    <property type="match status" value="1"/>
</dbReference>
<evidence type="ECO:0000259" key="7">
    <source>
        <dbReference type="PROSITE" id="PS50003"/>
    </source>
</evidence>
<comment type="catalytic activity">
    <reaction evidence="5">
        <text>L-threonyl-[protein] + GDP-beta-L-fucose = 3-O-(alpha-L-fucosyl)-L-threonyl-[protein] + GDP + H(+)</text>
        <dbReference type="Rhea" id="RHEA:70491"/>
        <dbReference type="Rhea" id="RHEA-COMP:11060"/>
        <dbReference type="Rhea" id="RHEA-COMP:17915"/>
        <dbReference type="ChEBI" id="CHEBI:15378"/>
        <dbReference type="ChEBI" id="CHEBI:30013"/>
        <dbReference type="ChEBI" id="CHEBI:57273"/>
        <dbReference type="ChEBI" id="CHEBI:58189"/>
        <dbReference type="ChEBI" id="CHEBI:189631"/>
        <dbReference type="EC" id="2.4.1.221"/>
    </reaction>
    <physiologicalReaction direction="left-to-right" evidence="5">
        <dbReference type="Rhea" id="RHEA:70492"/>
    </physiologicalReaction>
</comment>
<dbReference type="InterPro" id="IPR041489">
    <property type="entry name" value="PDZ_6"/>
</dbReference>
<dbReference type="EC" id="2.4.1.221" evidence="1"/>
<dbReference type="GO" id="GO:0006004">
    <property type="term" value="P:fucose metabolic process"/>
    <property type="evidence" value="ECO:0007669"/>
    <property type="project" value="UniProtKB-KW"/>
</dbReference>
<evidence type="ECO:0000256" key="5">
    <source>
        <dbReference type="ARBA" id="ARBA00047273"/>
    </source>
</evidence>
<evidence type="ECO:0000313" key="9">
    <source>
        <dbReference type="Proteomes" id="UP000095283"/>
    </source>
</evidence>
<proteinExistence type="predicted"/>
<evidence type="ECO:0000256" key="3">
    <source>
        <dbReference type="ARBA" id="ARBA00023253"/>
    </source>
</evidence>
<dbReference type="Gene3D" id="3.40.50.11340">
    <property type="match status" value="1"/>
</dbReference>
<keyword evidence="3" id="KW-0294">Fucose metabolism</keyword>
<accession>A0A1I7XAI4</accession>
<evidence type="ECO:0000259" key="8">
    <source>
        <dbReference type="PROSITE" id="PS50106"/>
    </source>
</evidence>
<keyword evidence="2" id="KW-0808">Transferase</keyword>
<sequence>MRVYKGINLQSSYRGVHVISEVKIGSPADLCGKIDAGDEIMLINGKTVIGWDLKRVAQRIGSNTDGELYFIINKRPRQAVSMVKCASKPARPLAKMAPGSQATNTAEKEKGFLQEVGYPLNRRRSSSFVTELLHLIEMKSIFCLGPAEFAEISVVEPSELVQLNVVEPQISDPDWSAPVNDIAVHSFRAPAGDSNLSGFSLDSPRKTGSELCAKEVTNKWPKCWMCLKGAHLIIYPNQFTQRPDLVINVDKCVVSDATDLKTSKKFVFRLSRSPMEYHFSCYNYTDMRSWMHKIAFASEFYGGHNRIISKSISYFEQEDPFTHYNTMTGLPSLMSQSHVIKPIIFYIYGSPLYNMNHVLHLHRLQYTIRFLGLVCHLQSMFRKMLLVIMQLMHYYYYLPLFFCHIFAHEDTVSIVNIEKYTVAKHRRYFLYDVNHGEGFNLRRDVYMRLANTVRLLRESGENFVLVLPPWGGLYHWGRDETKIRWDTFFDVNSLDQFVPVIEFDDYVKGKYSFEIGLILYLIYYSTKFAHFYLVGFCCLESQSLLIENVIYLQHYKEGWGKEYVMKYDRRDCIDGHKYYKKENDSW</sequence>
<dbReference type="Pfam" id="PF10250">
    <property type="entry name" value="O-FucT"/>
    <property type="match status" value="1"/>
</dbReference>
<organism evidence="9 10">
    <name type="scientific">Heterorhabditis bacteriophora</name>
    <name type="common">Entomopathogenic nematode worm</name>
    <dbReference type="NCBI Taxonomy" id="37862"/>
    <lineage>
        <taxon>Eukaryota</taxon>
        <taxon>Metazoa</taxon>
        <taxon>Ecdysozoa</taxon>
        <taxon>Nematoda</taxon>
        <taxon>Chromadorea</taxon>
        <taxon>Rhabditida</taxon>
        <taxon>Rhabditina</taxon>
        <taxon>Rhabditomorpha</taxon>
        <taxon>Strongyloidea</taxon>
        <taxon>Heterorhabditidae</taxon>
        <taxon>Heterorhabditis</taxon>
    </lineage>
</organism>
<dbReference type="InterPro" id="IPR001849">
    <property type="entry name" value="PH_domain"/>
</dbReference>
<dbReference type="WBParaSite" id="Hba_14602">
    <property type="protein sequence ID" value="Hba_14602"/>
    <property type="gene ID" value="Hba_14602"/>
</dbReference>
<evidence type="ECO:0000256" key="4">
    <source>
        <dbReference type="ARBA" id="ARBA00023277"/>
    </source>
</evidence>
<dbReference type="SMART" id="SM00233">
    <property type="entry name" value="PH"/>
    <property type="match status" value="1"/>
</dbReference>
<dbReference type="InterPro" id="IPR051566">
    <property type="entry name" value="CNKSR"/>
</dbReference>
<dbReference type="PROSITE" id="PS50106">
    <property type="entry name" value="PDZ"/>
    <property type="match status" value="1"/>
</dbReference>
<dbReference type="Pfam" id="PF17820">
    <property type="entry name" value="PDZ_6"/>
    <property type="match status" value="1"/>
</dbReference>
<dbReference type="InterPro" id="IPR036034">
    <property type="entry name" value="PDZ_sf"/>
</dbReference>
<dbReference type="GO" id="GO:0046922">
    <property type="term" value="F:peptide-O-fucosyltransferase activity"/>
    <property type="evidence" value="ECO:0007669"/>
    <property type="project" value="UniProtKB-EC"/>
</dbReference>
<name>A0A1I7XAI4_HETBA</name>
<dbReference type="Gene3D" id="2.30.42.10">
    <property type="match status" value="1"/>
</dbReference>
<dbReference type="Pfam" id="PF00169">
    <property type="entry name" value="PH"/>
    <property type="match status" value="1"/>
</dbReference>